<name>A0ABU3CXV4_9FLAO</name>
<evidence type="ECO:0000313" key="9">
    <source>
        <dbReference type="EMBL" id="MDT0651151.1"/>
    </source>
</evidence>
<proteinExistence type="predicted"/>
<evidence type="ECO:0000256" key="5">
    <source>
        <dbReference type="ARBA" id="ARBA00023157"/>
    </source>
</evidence>
<dbReference type="EMBL" id="JAVRHP010000084">
    <property type="protein sequence ID" value="MDT0651151.1"/>
    <property type="molecule type" value="Genomic_DNA"/>
</dbReference>
<organism evidence="9 10">
    <name type="scientific">Autumnicola edwardsiae</name>
    <dbReference type="NCBI Taxonomy" id="3075594"/>
    <lineage>
        <taxon>Bacteria</taxon>
        <taxon>Pseudomonadati</taxon>
        <taxon>Bacteroidota</taxon>
        <taxon>Flavobacteriia</taxon>
        <taxon>Flavobacteriales</taxon>
        <taxon>Flavobacteriaceae</taxon>
        <taxon>Autumnicola</taxon>
    </lineage>
</organism>
<dbReference type="InterPro" id="IPR053934">
    <property type="entry name" value="HTTM_dom"/>
</dbReference>
<dbReference type="PANTHER" id="PTHR12639:SF7">
    <property type="entry name" value="HTTM DOMAIN-CONTAINING PROTEIN"/>
    <property type="match status" value="1"/>
</dbReference>
<keyword evidence="5" id="KW-1015">Disulfide bond</keyword>
<keyword evidence="4 7" id="KW-0472">Membrane</keyword>
<evidence type="ECO:0000256" key="3">
    <source>
        <dbReference type="ARBA" id="ARBA00022989"/>
    </source>
</evidence>
<feature type="transmembrane region" description="Helical" evidence="7">
    <location>
        <begin position="111"/>
        <end position="129"/>
    </location>
</feature>
<evidence type="ECO:0000256" key="7">
    <source>
        <dbReference type="SAM" id="Phobius"/>
    </source>
</evidence>
<dbReference type="InterPro" id="IPR011020">
    <property type="entry name" value="HTTM-like"/>
</dbReference>
<dbReference type="RefSeq" id="WP_311485290.1">
    <property type="nucleotide sequence ID" value="NZ_JAVRHP010000084.1"/>
</dbReference>
<dbReference type="SMART" id="SM00752">
    <property type="entry name" value="HTTM"/>
    <property type="match status" value="1"/>
</dbReference>
<feature type="transmembrane region" description="Helical" evidence="7">
    <location>
        <begin position="150"/>
        <end position="168"/>
    </location>
</feature>
<keyword evidence="3 7" id="KW-1133">Transmembrane helix</keyword>
<keyword evidence="2 7" id="KW-0812">Transmembrane</keyword>
<evidence type="ECO:0000259" key="8">
    <source>
        <dbReference type="SMART" id="SM00752"/>
    </source>
</evidence>
<feature type="transmembrane region" description="Helical" evidence="7">
    <location>
        <begin position="289"/>
        <end position="308"/>
    </location>
</feature>
<feature type="transmembrane region" description="Helical" evidence="7">
    <location>
        <begin position="66"/>
        <end position="84"/>
    </location>
</feature>
<dbReference type="Pfam" id="PF22777">
    <property type="entry name" value="VKGC_lumenal_dom"/>
    <property type="match status" value="1"/>
</dbReference>
<evidence type="ECO:0000256" key="6">
    <source>
        <dbReference type="ARBA" id="ARBA00023239"/>
    </source>
</evidence>
<dbReference type="InterPro" id="IPR007782">
    <property type="entry name" value="VKG_COase"/>
</dbReference>
<dbReference type="Proteomes" id="UP001248819">
    <property type="component" value="Unassembled WGS sequence"/>
</dbReference>
<evidence type="ECO:0000256" key="2">
    <source>
        <dbReference type="ARBA" id="ARBA00022692"/>
    </source>
</evidence>
<gene>
    <name evidence="9" type="ORF">RM529_13415</name>
</gene>
<feature type="transmembrane region" description="Helical" evidence="7">
    <location>
        <begin position="89"/>
        <end position="105"/>
    </location>
</feature>
<evidence type="ECO:0000256" key="4">
    <source>
        <dbReference type="ARBA" id="ARBA00023136"/>
    </source>
</evidence>
<feature type="transmembrane region" description="Helical" evidence="7">
    <location>
        <begin position="202"/>
        <end position="224"/>
    </location>
</feature>
<comment type="caution">
    <text evidence="9">The sequence shown here is derived from an EMBL/GenBank/DDBJ whole genome shotgun (WGS) entry which is preliminary data.</text>
</comment>
<evidence type="ECO:0000313" key="10">
    <source>
        <dbReference type="Proteomes" id="UP001248819"/>
    </source>
</evidence>
<feature type="transmembrane region" description="Helical" evidence="7">
    <location>
        <begin position="231"/>
        <end position="263"/>
    </location>
</feature>
<feature type="domain" description="HTTM-like" evidence="8">
    <location>
        <begin position="7"/>
        <end position="267"/>
    </location>
</feature>
<dbReference type="Pfam" id="PF05090">
    <property type="entry name" value="HTTM"/>
    <property type="match status" value="1"/>
</dbReference>
<reference evidence="9 10" key="1">
    <citation type="submission" date="2023-09" db="EMBL/GenBank/DDBJ databases">
        <authorList>
            <person name="Rey-Velasco X."/>
        </authorList>
    </citation>
    <scope>NUCLEOTIDE SEQUENCE [LARGE SCALE GENOMIC DNA]</scope>
    <source>
        <strain evidence="9 10">F297</strain>
    </source>
</reference>
<feature type="transmembrane region" description="Helical" evidence="7">
    <location>
        <begin position="12"/>
        <end position="39"/>
    </location>
</feature>
<keyword evidence="10" id="KW-1185">Reference proteome</keyword>
<protein>
    <submittedName>
        <fullName evidence="9">HTTM domain-containing protein</fullName>
    </submittedName>
</protein>
<evidence type="ECO:0000256" key="1">
    <source>
        <dbReference type="ARBA" id="ARBA00004127"/>
    </source>
</evidence>
<keyword evidence="6" id="KW-0456">Lyase</keyword>
<dbReference type="InterPro" id="IPR053935">
    <property type="entry name" value="VKGC_lumenal_dom"/>
</dbReference>
<comment type="subcellular location">
    <subcellularLocation>
        <location evidence="1">Endomembrane system</location>
        <topology evidence="1">Multi-pass membrane protein</topology>
    </subcellularLocation>
</comment>
<accession>A0ABU3CXV4</accession>
<sequence length="440" mass="52398">MLNRWLFKHIDNSALVVFRVFFGLLITLEAWGAIFSGWIQRTLIDPPKFTFNFIGFEFLQPLPGDLMLWYYGLMGLFGVFVMLGFKYRLSIFLYGIMWAGVYLMQKSSYNNHYYLLMLLCIIMAFLPAHRYFSLDALRNPSIRKISMPRWVWILIVLQLWIVYSYASVAKFYPDWLDGTVPDLLMKSKQHYWLVGDFLQQQWIRPVITWFGLIFDLLIIPLLLWKKTRLPAFILAIFFHLFNSVIFQIGIFPYLSLAFILFFFPTEKINKWFLRKKKPYYDKGEVVVPSYNKVIIAILACWFIVQISLPIRHWFFQDNVLWTEEGHRLSWRMMLRTKTGSSRFKIVEKGSSDTLVVDKKDYLSKKQQRAINSKPDMLWQFAQYLEKEYAEQGKEIEVYIDGRVSVNGRPYKRLIDPKVDMARAEWSHFGHNDWILPSDLD</sequence>
<dbReference type="PANTHER" id="PTHR12639">
    <property type="entry name" value="VITAMIN K-DEPENDENT GAMMA-CARBOXYLASE"/>
    <property type="match status" value="1"/>
</dbReference>